<dbReference type="AlphaFoldDB" id="A0A3G8JIW6"/>
<dbReference type="InterPro" id="IPR016032">
    <property type="entry name" value="Sig_transdc_resp-reg_C-effctor"/>
</dbReference>
<keyword evidence="3" id="KW-0804">Transcription</keyword>
<proteinExistence type="predicted"/>
<dbReference type="Gene3D" id="3.40.50.300">
    <property type="entry name" value="P-loop containing nucleotide triphosphate hydrolases"/>
    <property type="match status" value="1"/>
</dbReference>
<dbReference type="PRINTS" id="PR00038">
    <property type="entry name" value="HTHLUXR"/>
</dbReference>
<organism evidence="5 6">
    <name type="scientific">Gordonia insulae</name>
    <dbReference type="NCBI Taxonomy" id="2420509"/>
    <lineage>
        <taxon>Bacteria</taxon>
        <taxon>Bacillati</taxon>
        <taxon>Actinomycetota</taxon>
        <taxon>Actinomycetes</taxon>
        <taxon>Mycobacteriales</taxon>
        <taxon>Gordoniaceae</taxon>
        <taxon>Gordonia</taxon>
    </lineage>
</organism>
<gene>
    <name evidence="5" type="primary">gerE_1</name>
    <name evidence="5" type="ORF">D7316_01131</name>
</gene>
<keyword evidence="2" id="KW-0238">DNA-binding</keyword>
<reference evidence="5 6" key="1">
    <citation type="submission" date="2018-11" db="EMBL/GenBank/DDBJ databases">
        <title>Gordonia insulae sp. nov., isolated from an island soil.</title>
        <authorList>
            <person name="Kim Y.S."/>
            <person name="Kim S.B."/>
        </authorList>
    </citation>
    <scope>NUCLEOTIDE SEQUENCE [LARGE SCALE GENOMIC DNA]</scope>
    <source>
        <strain evidence="5 6">MMS17-SY073</strain>
    </source>
</reference>
<evidence type="ECO:0000259" key="4">
    <source>
        <dbReference type="PROSITE" id="PS50043"/>
    </source>
</evidence>
<dbReference type="RefSeq" id="WP_124707392.1">
    <property type="nucleotide sequence ID" value="NZ_CP033972.1"/>
</dbReference>
<feature type="domain" description="HTH luxR-type" evidence="4">
    <location>
        <begin position="730"/>
        <end position="795"/>
    </location>
</feature>
<keyword evidence="1" id="KW-0805">Transcription regulation</keyword>
<dbReference type="Proteomes" id="UP000271469">
    <property type="component" value="Chromosome"/>
</dbReference>
<dbReference type="SUPFAM" id="SSF46894">
    <property type="entry name" value="C-terminal effector domain of the bipartite response regulators"/>
    <property type="match status" value="1"/>
</dbReference>
<evidence type="ECO:0000256" key="1">
    <source>
        <dbReference type="ARBA" id="ARBA00023015"/>
    </source>
</evidence>
<dbReference type="GO" id="GO:0006355">
    <property type="term" value="P:regulation of DNA-templated transcription"/>
    <property type="evidence" value="ECO:0007669"/>
    <property type="project" value="InterPro"/>
</dbReference>
<dbReference type="PROSITE" id="PS00622">
    <property type="entry name" value="HTH_LUXR_1"/>
    <property type="match status" value="1"/>
</dbReference>
<dbReference type="SUPFAM" id="SSF52540">
    <property type="entry name" value="P-loop containing nucleoside triphosphate hydrolases"/>
    <property type="match status" value="1"/>
</dbReference>
<dbReference type="CDD" id="cd06170">
    <property type="entry name" value="LuxR_C_like"/>
    <property type="match status" value="1"/>
</dbReference>
<dbReference type="PROSITE" id="PS50043">
    <property type="entry name" value="HTH_LUXR_2"/>
    <property type="match status" value="1"/>
</dbReference>
<evidence type="ECO:0000313" key="6">
    <source>
        <dbReference type="Proteomes" id="UP000271469"/>
    </source>
</evidence>
<dbReference type="KEGG" id="gom:D7316_01131"/>
<dbReference type="PANTHER" id="PTHR44688:SF16">
    <property type="entry name" value="DNA-BINDING TRANSCRIPTIONAL ACTIVATOR DEVR_DOSR"/>
    <property type="match status" value="1"/>
</dbReference>
<dbReference type="OrthoDB" id="4811808at2"/>
<dbReference type="Gene3D" id="1.10.10.10">
    <property type="entry name" value="Winged helix-like DNA-binding domain superfamily/Winged helix DNA-binding domain"/>
    <property type="match status" value="1"/>
</dbReference>
<protein>
    <submittedName>
        <fullName evidence="5">Spore germination protein GerE</fullName>
    </submittedName>
</protein>
<dbReference type="InterPro" id="IPR027417">
    <property type="entry name" value="P-loop_NTPase"/>
</dbReference>
<evidence type="ECO:0000256" key="2">
    <source>
        <dbReference type="ARBA" id="ARBA00023125"/>
    </source>
</evidence>
<dbReference type="InterPro" id="IPR000792">
    <property type="entry name" value="Tscrpt_reg_LuxR_C"/>
</dbReference>
<dbReference type="GO" id="GO:0003677">
    <property type="term" value="F:DNA binding"/>
    <property type="evidence" value="ECO:0007669"/>
    <property type="project" value="UniProtKB-KW"/>
</dbReference>
<evidence type="ECO:0000256" key="3">
    <source>
        <dbReference type="ARBA" id="ARBA00023163"/>
    </source>
</evidence>
<name>A0A3G8JIW6_9ACTN</name>
<evidence type="ECO:0000313" key="5">
    <source>
        <dbReference type="EMBL" id="AZG44545.1"/>
    </source>
</evidence>
<dbReference type="PANTHER" id="PTHR44688">
    <property type="entry name" value="DNA-BINDING TRANSCRIPTIONAL ACTIVATOR DEVR_DOSR"/>
    <property type="match status" value="1"/>
</dbReference>
<dbReference type="InterPro" id="IPR036388">
    <property type="entry name" value="WH-like_DNA-bd_sf"/>
</dbReference>
<sequence>MLQADPSAAAGTSSREVLGRSIVSSLICEPRRPTARLIVGLSGYGKTHLLHHVRNLLRDNDLTVASGFPDAASGSDVLLIDDIDRLDDADLAALTDLVDRGTHIVIAATRPRRRRTMLRSTVAALTRDVAAIRLGTLSCADVGDAVARYADPGLAPRVHELSAGMPCLVDAAVGSLTTCPDGALLDVAVAREIRERLGTCTETELMVMALITLGVDVGTTDLSEVLGLDFECVAEVLDMVRCSGFLDGGDVLTAEVHRQCAATLGYRRIAQIERSLDELFRRSGTVSTRLSETLCADGVERSVDARLDEVAELIRAGTLTGVGGLLDALWPLVDDEQRLRATDLAAVTAQLRGDTPRAACLAAWAAAHTCTDAIGIAVRARWAVIAAAGGGLDGLAEFADPGRAAIGPETSVAVEVMIAQGLASSMFGSSFDALHTLIRAAGIDRECVATRVCADTAAATAALLALHTGNLKAARTVLSRTPVDALPASHRQRRRVLLTWVSLFEGDVEGAAAEIDALTEMTGPAGVPSRDALALSALRVAIARRRGDEAEILAVLPEAIDVLGEYSVDVFGLMFVGEIRVAAAQVGWSARISTVVGDISRLIGKLGTSSQWSVIAHWHGVHAAINATAPAEVVPAAHALAESGRSNPYAAVLARAGRVWIEVLAGDVNPERVACATRELDAHGHTWDAARLAGQAALCARDTRTSGAMLQLARSLRVHVTSTSTAPAEVTAAVAVLSEREREVARLLLSGITYRDIGARLFISAKTVEHHAARIRRRIGADTRSEMLTMLRAMHLGQDLAV</sequence>
<keyword evidence="6" id="KW-1185">Reference proteome</keyword>
<accession>A0A3G8JIW6</accession>
<dbReference type="EMBL" id="CP033972">
    <property type="protein sequence ID" value="AZG44545.1"/>
    <property type="molecule type" value="Genomic_DNA"/>
</dbReference>
<dbReference type="SMART" id="SM00421">
    <property type="entry name" value="HTH_LUXR"/>
    <property type="match status" value="1"/>
</dbReference>
<dbReference type="Pfam" id="PF00196">
    <property type="entry name" value="GerE"/>
    <property type="match status" value="1"/>
</dbReference>